<dbReference type="InterPro" id="IPR051396">
    <property type="entry name" value="Bact_Antivir_Def_Nuclease"/>
</dbReference>
<organism evidence="3 4">
    <name type="scientific">Corynebacterium gottingense</name>
    <dbReference type="NCBI Taxonomy" id="2041036"/>
    <lineage>
        <taxon>Bacteria</taxon>
        <taxon>Bacillati</taxon>
        <taxon>Actinomycetota</taxon>
        <taxon>Actinomycetes</taxon>
        <taxon>Mycobacteriales</taxon>
        <taxon>Corynebacteriaceae</taxon>
        <taxon>Corynebacterium</taxon>
    </lineage>
</organism>
<dbReference type="InterPro" id="IPR027417">
    <property type="entry name" value="P-loop_NTPase"/>
</dbReference>
<dbReference type="EMBL" id="RDRE01000029">
    <property type="protein sequence ID" value="RMD17947.1"/>
    <property type="molecule type" value="Genomic_DNA"/>
</dbReference>
<dbReference type="PANTHER" id="PTHR43581">
    <property type="entry name" value="ATP/GTP PHOSPHATASE"/>
    <property type="match status" value="1"/>
</dbReference>
<feature type="region of interest" description="Disordered" evidence="1">
    <location>
        <begin position="1"/>
        <end position="23"/>
    </location>
</feature>
<evidence type="ECO:0000313" key="4">
    <source>
        <dbReference type="Proteomes" id="UP000266886"/>
    </source>
</evidence>
<evidence type="ECO:0000256" key="1">
    <source>
        <dbReference type="SAM" id="MobiDB-lite"/>
    </source>
</evidence>
<proteinExistence type="predicted"/>
<name>A0ABX9UI43_9CORY</name>
<dbReference type="Pfam" id="PF13304">
    <property type="entry name" value="AAA_21"/>
    <property type="match status" value="1"/>
</dbReference>
<accession>A0ABX9UI43</accession>
<dbReference type="SUPFAM" id="SSF52540">
    <property type="entry name" value="P-loop containing nucleoside triphosphate hydrolases"/>
    <property type="match status" value="1"/>
</dbReference>
<sequence>MTETSNSENASSEQATPNSKEPWSGHVESIKIVSYRSFTDIEIPFSPGLNIISGANGIGKSSILYLLSNAFQRPVGSLPWMEEVARNKLLSGFSKVLNLKVEQLIRDSKYSDPSLGTVGTLFTVRYEGGRSLDFRRHNSKQDARHRLIPYYSQSKPWGLPSVPAIYLGLSRLSAPGEIDDQIRFKKRHVLSDESMEELKKAYSRIARLKLLQTETGSWDGGKLAGSFDTTTDGVDSNTVSAGQDNVFVILYAFQALKEYATKTEKSPSVLLIDEFDATLHPAMQIDLMSKLRKESKDWNIRVFFTSHSFNVLEEGLRHKDNILYFRSLANGSAELEQEPSMASFRMDLSTLTRDVMSIEFLDKESNDFLDTESMEFLDSF</sequence>
<dbReference type="Proteomes" id="UP000266886">
    <property type="component" value="Unassembled WGS sequence"/>
</dbReference>
<evidence type="ECO:0000259" key="2">
    <source>
        <dbReference type="Pfam" id="PF13304"/>
    </source>
</evidence>
<feature type="domain" description="ATPase AAA-type core" evidence="2">
    <location>
        <begin position="49"/>
        <end position="312"/>
    </location>
</feature>
<dbReference type="Gene3D" id="3.40.50.300">
    <property type="entry name" value="P-loop containing nucleotide triphosphate hydrolases"/>
    <property type="match status" value="2"/>
</dbReference>
<reference evidence="3 4" key="1">
    <citation type="submission" date="2018-10" db="EMBL/GenBank/DDBJ databases">
        <title>Whole genome sequence of Corynebacterium gottingense DSM 130494T.</title>
        <authorList>
            <person name="Bernier A.-M."/>
            <person name="Bernard K."/>
        </authorList>
    </citation>
    <scope>NUCLEOTIDE SEQUENCE [LARGE SCALE GENOMIC DNA]</scope>
    <source>
        <strain evidence="3 4">DSM 103494</strain>
    </source>
</reference>
<feature type="compositionally biased region" description="Low complexity" evidence="1">
    <location>
        <begin position="1"/>
        <end position="16"/>
    </location>
</feature>
<protein>
    <recommendedName>
        <fullName evidence="2">ATPase AAA-type core domain-containing protein</fullName>
    </recommendedName>
</protein>
<dbReference type="InterPro" id="IPR003959">
    <property type="entry name" value="ATPase_AAA_core"/>
</dbReference>
<dbReference type="PANTHER" id="PTHR43581:SF4">
    <property type="entry name" value="ATP_GTP PHOSPHATASE"/>
    <property type="match status" value="1"/>
</dbReference>
<comment type="caution">
    <text evidence="3">The sequence shown here is derived from an EMBL/GenBank/DDBJ whole genome shotgun (WGS) entry which is preliminary data.</text>
</comment>
<gene>
    <name evidence="3" type="ORF">EAW56_10325</name>
</gene>
<dbReference type="RefSeq" id="WP_122086434.1">
    <property type="nucleotide sequence ID" value="NZ_CBCRWO010000031.1"/>
</dbReference>
<dbReference type="CDD" id="cd00267">
    <property type="entry name" value="ABC_ATPase"/>
    <property type="match status" value="1"/>
</dbReference>
<keyword evidence="4" id="KW-1185">Reference proteome</keyword>
<evidence type="ECO:0000313" key="3">
    <source>
        <dbReference type="EMBL" id="RMD17947.1"/>
    </source>
</evidence>